<dbReference type="EMBL" id="JAGFNK010000131">
    <property type="protein sequence ID" value="KAI9507300.1"/>
    <property type="molecule type" value="Genomic_DNA"/>
</dbReference>
<name>A0ACC0U7I5_9AGAM</name>
<evidence type="ECO:0000313" key="2">
    <source>
        <dbReference type="Proteomes" id="UP001207468"/>
    </source>
</evidence>
<organism evidence="1 2">
    <name type="scientific">Russula earlei</name>
    <dbReference type="NCBI Taxonomy" id="71964"/>
    <lineage>
        <taxon>Eukaryota</taxon>
        <taxon>Fungi</taxon>
        <taxon>Dikarya</taxon>
        <taxon>Basidiomycota</taxon>
        <taxon>Agaricomycotina</taxon>
        <taxon>Agaricomycetes</taxon>
        <taxon>Russulales</taxon>
        <taxon>Russulaceae</taxon>
        <taxon>Russula</taxon>
    </lineage>
</organism>
<dbReference type="Proteomes" id="UP001207468">
    <property type="component" value="Unassembled WGS sequence"/>
</dbReference>
<protein>
    <submittedName>
        <fullName evidence="1">Uncharacterized protein</fullName>
    </submittedName>
</protein>
<evidence type="ECO:0000313" key="1">
    <source>
        <dbReference type="EMBL" id="KAI9507300.1"/>
    </source>
</evidence>
<sequence>MDATWANLTPSGDNTLDDTTAPTSSSHGQTAPPSPLTDASSAPTLSVGAGTPSTALTSLPSDVSKLSLGPAKRHAFADPLAEPPTITWPYTHDTALDDMPGIAYALDLFLKSLMVESEEYCNRSDPRKERLYFASGFGMIQSVKAIMSYEDEDLLAAIGHSKHANAVANEHRKKAATFPFRLAGYVTGNTGMNWIKSMSPVERHAELVYAESLFEKALLGIVYSGDWLAFIKEAFNVRSIMQVYRHLGKYLEQMDAEAQARGEGPEDKSVDVHFRSGVCLGVGLSHIIISLMPARLATLIELFGYKGNRHFGLDLLQKAGGWTKESSEPSVSQADEGLRRSVCDMALLIFHLFLSSFTHDGIDLTMAQKIVHWNLKRYPEGAFFLLAQGRLSLTRSQPAHAIACYQKAMSVQSQYRNLHHLSFWEMAISHLALWQVQESLNCWRNLQQESTWSKAVYAYGVAALLVQLGGEENQEEILTLMHDVPKLRQQIAGKSIPLEKFVARKARKCEAQGGRLILPALELTYILHGVARAPRSAIAGQMLPLVEAALVELKRCEDTPETYGRGSEFWDDWCLARHLEGVCLRYIAYPSPDALVDPDEVVSISQADAAQRACAALQAVFDNGPKIQLDHHIVYFAHFEYGRLLACMGDKEGARAQLDLLLSGKPLEVNAAGRKGKYSLENELHLRTNAALEALSVDMPL</sequence>
<accession>A0ACC0U7I5</accession>
<reference evidence="1" key="1">
    <citation type="submission" date="2021-03" db="EMBL/GenBank/DDBJ databases">
        <title>Evolutionary priming and transition to the ectomycorrhizal habit in an iconic lineage of mushroom-forming fungi: is preadaptation a requirement?</title>
        <authorList>
            <consortium name="DOE Joint Genome Institute"/>
            <person name="Looney B.P."/>
            <person name="Miyauchi S."/>
            <person name="Morin E."/>
            <person name="Drula E."/>
            <person name="Courty P.E."/>
            <person name="Chicoki N."/>
            <person name="Fauchery L."/>
            <person name="Kohler A."/>
            <person name="Kuo A."/>
            <person name="LaButti K."/>
            <person name="Pangilinan J."/>
            <person name="Lipzen A."/>
            <person name="Riley R."/>
            <person name="Andreopoulos W."/>
            <person name="He G."/>
            <person name="Johnson J."/>
            <person name="Barry K.W."/>
            <person name="Grigoriev I.V."/>
            <person name="Nagy L."/>
            <person name="Hibbett D."/>
            <person name="Henrissat B."/>
            <person name="Matheny P.B."/>
            <person name="Labbe J."/>
            <person name="Martin A.F."/>
        </authorList>
    </citation>
    <scope>NUCLEOTIDE SEQUENCE</scope>
    <source>
        <strain evidence="1">BPL698</strain>
    </source>
</reference>
<comment type="caution">
    <text evidence="1">The sequence shown here is derived from an EMBL/GenBank/DDBJ whole genome shotgun (WGS) entry which is preliminary data.</text>
</comment>
<proteinExistence type="predicted"/>
<keyword evidence="2" id="KW-1185">Reference proteome</keyword>
<gene>
    <name evidence="1" type="ORF">F5148DRAFT_1206084</name>
</gene>